<evidence type="ECO:0000256" key="1">
    <source>
        <dbReference type="ARBA" id="ARBA00004571"/>
    </source>
</evidence>
<dbReference type="InterPro" id="IPR036942">
    <property type="entry name" value="Beta-barrel_TonB_sf"/>
</dbReference>
<evidence type="ECO:0000256" key="7">
    <source>
        <dbReference type="ARBA" id="ARBA00023077"/>
    </source>
</evidence>
<comment type="similarity">
    <text evidence="10 11">Belongs to the TonB-dependent receptor family.</text>
</comment>
<dbReference type="PROSITE" id="PS52016">
    <property type="entry name" value="TONB_DEPENDENT_REC_3"/>
    <property type="match status" value="1"/>
</dbReference>
<dbReference type="Gene3D" id="2.40.170.20">
    <property type="entry name" value="TonB-dependent receptor, beta-barrel domain"/>
    <property type="match status" value="1"/>
</dbReference>
<keyword evidence="4 10" id="KW-0812">Transmembrane</keyword>
<proteinExistence type="inferred from homology"/>
<organism evidence="15 16">
    <name type="scientific">Acinetobacter equi</name>
    <dbReference type="NCBI Taxonomy" id="1324350"/>
    <lineage>
        <taxon>Bacteria</taxon>
        <taxon>Pseudomonadati</taxon>
        <taxon>Pseudomonadota</taxon>
        <taxon>Gammaproteobacteria</taxon>
        <taxon>Moraxellales</taxon>
        <taxon>Moraxellaceae</taxon>
        <taxon>Acinetobacter</taxon>
    </lineage>
</organism>
<feature type="chain" id="PRO_5006039369" evidence="12">
    <location>
        <begin position="24"/>
        <end position="736"/>
    </location>
</feature>
<evidence type="ECO:0000256" key="5">
    <source>
        <dbReference type="ARBA" id="ARBA00022729"/>
    </source>
</evidence>
<reference evidence="15 16" key="1">
    <citation type="journal article" date="2015" name="Int. J. Syst. Evol. Microbiol.">
        <title>Acinetobacter equi sp. nov. isolated from horse faeces.</title>
        <authorList>
            <person name="Poppel M.T."/>
            <person name="Skiebe E."/>
            <person name="Laue M."/>
            <person name="Bergmann H."/>
            <person name="Ebersberger I."/>
            <person name="Garn T."/>
            <person name="Fruth A."/>
            <person name="Baumgardt S."/>
            <person name="Busse H.J."/>
            <person name="Wilharm G."/>
        </authorList>
    </citation>
    <scope>NUCLEOTIDE SEQUENCE [LARGE SCALE GENOMIC DNA]</scope>
    <source>
        <strain evidence="15 16">114</strain>
    </source>
</reference>
<keyword evidence="5 12" id="KW-0732">Signal</keyword>
<evidence type="ECO:0000313" key="15">
    <source>
        <dbReference type="EMBL" id="ALH94368.1"/>
    </source>
</evidence>
<dbReference type="AlphaFoldDB" id="A0A0N9VBD7"/>
<feature type="domain" description="TonB-dependent receptor plug" evidence="14">
    <location>
        <begin position="52"/>
        <end position="165"/>
    </location>
</feature>
<keyword evidence="6" id="KW-0406">Ion transport</keyword>
<dbReference type="InterPro" id="IPR012910">
    <property type="entry name" value="Plug_dom"/>
</dbReference>
<keyword evidence="7 11" id="KW-0798">TonB box</keyword>
<keyword evidence="8 10" id="KW-0472">Membrane</keyword>
<gene>
    <name evidence="15" type="ORF">AOY20_01755</name>
</gene>
<dbReference type="Pfam" id="PF00593">
    <property type="entry name" value="TonB_dep_Rec_b-barrel"/>
    <property type="match status" value="1"/>
</dbReference>
<sequence length="736" mass="82557">MPFITQKLFNITIFSLTTTSVFATSTAIQTSPSEIHQLSPIIVSASGFEQSLKDAPASISLITKEDIEKKNATTIADLLTDIPGVDVRNGVGKTSALNINIRGMKSANTLILIDGRRQTTSIDVTPNAFGEVATAFLPPLSVIERIEVIRGPMSTLYGSDAIGGVINIITKKVTDEWRGNITLSGNAMENRAEADSWKTSFALNGPIVPNKLGMQLRGSYFNRGTSDRVFGTKGIDPRPHKAHQYEIGNKFNYTINDQNNVWMDVFFAKQFYKNDENRLGTVDTKKQAYGYKDELEFTRQQFAIGHEGEYDFGQWKTYISQIETETKGRTLPSEALRNGRRNPLSGQDRTLKNTDVIIDSHIIHTLDTHKFTLGSEFKDLTIQDNIVENGSHKFNKKSWSIYAEDEWSLKDNLIFTYGTRYERHSSFGGKFSPRAYLVWNANDLLTIKGGISTGYKVPSPKELHDGLINFGGQGTIPTIGNSKLKPETSVNYELGLNFQPTDQLNFTATAFHNVVSNAIVSDRTLCSLSQACLNSYPNTKANALFNQKYNSVEAQVNGLETSLEYKIIPEWEIKAAYTFMKTEITKGKNKGGYYTNVPRHAFNLTSTWHIHDDFNLWLQHEYKSSRTRFPSTPIAPKSGLGSSDYEEYKLFGNSFAGYSVFNLGASYSINKDLRLNVAVNNLLNKDFTEGSKTYAYKDAKGKIQQTTSYKYFDIDKKTNGTFISGRNYWLSLSYDF</sequence>
<evidence type="ECO:0000256" key="8">
    <source>
        <dbReference type="ARBA" id="ARBA00023136"/>
    </source>
</evidence>
<dbReference type="EMBL" id="CP012808">
    <property type="protein sequence ID" value="ALH94368.1"/>
    <property type="molecule type" value="Genomic_DNA"/>
</dbReference>
<feature type="signal peptide" evidence="12">
    <location>
        <begin position="1"/>
        <end position="23"/>
    </location>
</feature>
<dbReference type="GO" id="GO:0044718">
    <property type="term" value="P:siderophore transmembrane transport"/>
    <property type="evidence" value="ECO:0007669"/>
    <property type="project" value="TreeGrafter"/>
</dbReference>
<dbReference type="Proteomes" id="UP000064939">
    <property type="component" value="Chromosome"/>
</dbReference>
<dbReference type="InterPro" id="IPR037066">
    <property type="entry name" value="Plug_dom_sf"/>
</dbReference>
<evidence type="ECO:0000256" key="4">
    <source>
        <dbReference type="ARBA" id="ARBA00022692"/>
    </source>
</evidence>
<accession>A0A0N9VBD7</accession>
<dbReference type="Pfam" id="PF07715">
    <property type="entry name" value="Plug"/>
    <property type="match status" value="1"/>
</dbReference>
<dbReference type="CDD" id="cd01347">
    <property type="entry name" value="ligand_gated_channel"/>
    <property type="match status" value="1"/>
</dbReference>
<dbReference type="STRING" id="1324350.AOY20_01755"/>
<evidence type="ECO:0000256" key="9">
    <source>
        <dbReference type="ARBA" id="ARBA00023237"/>
    </source>
</evidence>
<dbReference type="PANTHER" id="PTHR30069:SF53">
    <property type="entry name" value="COLICIN I RECEPTOR-RELATED"/>
    <property type="match status" value="1"/>
</dbReference>
<dbReference type="InterPro" id="IPR000531">
    <property type="entry name" value="Beta-barrel_TonB"/>
</dbReference>
<protein>
    <submittedName>
        <fullName evidence="15">Ferric siderophore receptor protein</fullName>
    </submittedName>
</protein>
<dbReference type="PANTHER" id="PTHR30069">
    <property type="entry name" value="TONB-DEPENDENT OUTER MEMBRANE RECEPTOR"/>
    <property type="match status" value="1"/>
</dbReference>
<dbReference type="KEGG" id="aei:AOY20_01755"/>
<dbReference type="InterPro" id="IPR039426">
    <property type="entry name" value="TonB-dep_rcpt-like"/>
</dbReference>
<evidence type="ECO:0000256" key="12">
    <source>
        <dbReference type="SAM" id="SignalP"/>
    </source>
</evidence>
<keyword evidence="9 10" id="KW-0998">Cell outer membrane</keyword>
<evidence type="ECO:0000256" key="10">
    <source>
        <dbReference type="PROSITE-ProRule" id="PRU01360"/>
    </source>
</evidence>
<evidence type="ECO:0000256" key="3">
    <source>
        <dbReference type="ARBA" id="ARBA00022452"/>
    </source>
</evidence>
<evidence type="ECO:0000259" key="14">
    <source>
        <dbReference type="Pfam" id="PF07715"/>
    </source>
</evidence>
<name>A0A0N9VBD7_9GAMM</name>
<dbReference type="GO" id="GO:0009279">
    <property type="term" value="C:cell outer membrane"/>
    <property type="evidence" value="ECO:0007669"/>
    <property type="project" value="UniProtKB-SubCell"/>
</dbReference>
<keyword evidence="16" id="KW-1185">Reference proteome</keyword>
<evidence type="ECO:0000256" key="11">
    <source>
        <dbReference type="RuleBase" id="RU003357"/>
    </source>
</evidence>
<evidence type="ECO:0000256" key="6">
    <source>
        <dbReference type="ARBA" id="ARBA00023065"/>
    </source>
</evidence>
<dbReference type="GO" id="GO:0015344">
    <property type="term" value="F:siderophore uptake transmembrane transporter activity"/>
    <property type="evidence" value="ECO:0007669"/>
    <property type="project" value="TreeGrafter"/>
</dbReference>
<keyword evidence="3 10" id="KW-1134">Transmembrane beta strand</keyword>
<evidence type="ECO:0000256" key="2">
    <source>
        <dbReference type="ARBA" id="ARBA00022448"/>
    </source>
</evidence>
<comment type="subcellular location">
    <subcellularLocation>
        <location evidence="1 10">Cell outer membrane</location>
        <topology evidence="1 10">Multi-pass membrane protein</topology>
    </subcellularLocation>
</comment>
<evidence type="ECO:0000259" key="13">
    <source>
        <dbReference type="Pfam" id="PF00593"/>
    </source>
</evidence>
<dbReference type="OrthoDB" id="9764669at2"/>
<keyword evidence="2 10" id="KW-0813">Transport</keyword>
<dbReference type="SUPFAM" id="SSF56935">
    <property type="entry name" value="Porins"/>
    <property type="match status" value="1"/>
</dbReference>
<evidence type="ECO:0000313" key="16">
    <source>
        <dbReference type="Proteomes" id="UP000064939"/>
    </source>
</evidence>
<keyword evidence="15" id="KW-0675">Receptor</keyword>
<dbReference type="Gene3D" id="2.170.130.10">
    <property type="entry name" value="TonB-dependent receptor, plug domain"/>
    <property type="match status" value="1"/>
</dbReference>
<dbReference type="RefSeq" id="WP_054580281.1">
    <property type="nucleotide sequence ID" value="NZ_CP012808.1"/>
</dbReference>
<feature type="domain" description="TonB-dependent receptor-like beta-barrel" evidence="13">
    <location>
        <begin position="252"/>
        <end position="682"/>
    </location>
</feature>